<protein>
    <submittedName>
        <fullName evidence="2">Uncharacterized protein</fullName>
    </submittedName>
</protein>
<reference evidence="2 3" key="1">
    <citation type="submission" date="2019-07" db="EMBL/GenBank/DDBJ databases">
        <title>Cryptosporangium phraense sp. nov., isolated from plant litter.</title>
        <authorList>
            <person name="Suriyachadkun C."/>
        </authorList>
    </citation>
    <scope>NUCLEOTIDE SEQUENCE [LARGE SCALE GENOMIC DNA]</scope>
    <source>
        <strain evidence="2 3">A-T 5661</strain>
    </source>
</reference>
<gene>
    <name evidence="2" type="ORF">FL583_03975</name>
</gene>
<dbReference type="Proteomes" id="UP000317982">
    <property type="component" value="Unassembled WGS sequence"/>
</dbReference>
<sequence length="87" mass="9178">MGPGAVVFLSAAAGLAAWALLALLERITAHARVTWAAAAPAAFLLSYVPLRGSKKRRTRLGLLHVLVAAVLIPILWRTASADANSHR</sequence>
<evidence type="ECO:0000256" key="1">
    <source>
        <dbReference type="SAM" id="Phobius"/>
    </source>
</evidence>
<keyword evidence="1" id="KW-0812">Transmembrane</keyword>
<dbReference type="AlphaFoldDB" id="A0A545AZ37"/>
<keyword evidence="1" id="KW-1133">Transmembrane helix</keyword>
<name>A0A545AZ37_9ACTN</name>
<dbReference type="InParanoid" id="A0A545AZ37"/>
<organism evidence="2 3">
    <name type="scientific">Cryptosporangium phraense</name>
    <dbReference type="NCBI Taxonomy" id="2593070"/>
    <lineage>
        <taxon>Bacteria</taxon>
        <taxon>Bacillati</taxon>
        <taxon>Actinomycetota</taxon>
        <taxon>Actinomycetes</taxon>
        <taxon>Cryptosporangiales</taxon>
        <taxon>Cryptosporangiaceae</taxon>
        <taxon>Cryptosporangium</taxon>
    </lineage>
</organism>
<accession>A0A545AZ37</accession>
<dbReference type="EMBL" id="VIRS01000002">
    <property type="protein sequence ID" value="TQS46548.1"/>
    <property type="molecule type" value="Genomic_DNA"/>
</dbReference>
<dbReference type="InterPro" id="IPR045713">
    <property type="entry name" value="DUF6069"/>
</dbReference>
<evidence type="ECO:0000313" key="3">
    <source>
        <dbReference type="Proteomes" id="UP000317982"/>
    </source>
</evidence>
<evidence type="ECO:0000313" key="2">
    <source>
        <dbReference type="EMBL" id="TQS46548.1"/>
    </source>
</evidence>
<proteinExistence type="predicted"/>
<comment type="caution">
    <text evidence="2">The sequence shown here is derived from an EMBL/GenBank/DDBJ whole genome shotgun (WGS) entry which is preliminary data.</text>
</comment>
<keyword evidence="1" id="KW-0472">Membrane</keyword>
<dbReference type="Pfam" id="PF19545">
    <property type="entry name" value="DUF6069"/>
    <property type="match status" value="1"/>
</dbReference>
<keyword evidence="3" id="KW-1185">Reference proteome</keyword>
<feature type="transmembrane region" description="Helical" evidence="1">
    <location>
        <begin position="60"/>
        <end position="79"/>
    </location>
</feature>